<keyword evidence="3 9" id="KW-0963">Cytoplasm</keyword>
<dbReference type="GO" id="GO:0008360">
    <property type="term" value="P:regulation of cell shape"/>
    <property type="evidence" value="ECO:0007669"/>
    <property type="project" value="UniProtKB-KW"/>
</dbReference>
<dbReference type="Gene3D" id="3.90.190.20">
    <property type="entry name" value="Mur ligase, C-terminal domain"/>
    <property type="match status" value="1"/>
</dbReference>
<feature type="domain" description="Mur ligase C-terminal" evidence="11">
    <location>
        <begin position="307"/>
        <end position="420"/>
    </location>
</feature>
<keyword evidence="7 9" id="KW-0067">ATP-binding</keyword>
<comment type="function">
    <text evidence="9 10">Cell wall formation. Catalyzes the addition of glutamate to the nucleotide precursor UDP-N-acetylmuramoyl-L-alanine (UMA).</text>
</comment>
<dbReference type="GO" id="GO:0005737">
    <property type="term" value="C:cytoplasm"/>
    <property type="evidence" value="ECO:0007669"/>
    <property type="project" value="UniProtKB-SubCell"/>
</dbReference>
<dbReference type="GO" id="GO:0008764">
    <property type="term" value="F:UDP-N-acetylmuramoylalanine-D-glutamate ligase activity"/>
    <property type="evidence" value="ECO:0007669"/>
    <property type="project" value="UniProtKB-UniRule"/>
</dbReference>
<evidence type="ECO:0000256" key="1">
    <source>
        <dbReference type="ARBA" id="ARBA00004496"/>
    </source>
</evidence>
<evidence type="ECO:0000256" key="7">
    <source>
        <dbReference type="ARBA" id="ARBA00022840"/>
    </source>
</evidence>
<comment type="catalytic activity">
    <reaction evidence="9 10">
        <text>UDP-N-acetyl-alpha-D-muramoyl-L-alanine + D-glutamate + ATP = UDP-N-acetyl-alpha-D-muramoyl-L-alanyl-D-glutamate + ADP + phosphate + H(+)</text>
        <dbReference type="Rhea" id="RHEA:16429"/>
        <dbReference type="ChEBI" id="CHEBI:15378"/>
        <dbReference type="ChEBI" id="CHEBI:29986"/>
        <dbReference type="ChEBI" id="CHEBI:30616"/>
        <dbReference type="ChEBI" id="CHEBI:43474"/>
        <dbReference type="ChEBI" id="CHEBI:83898"/>
        <dbReference type="ChEBI" id="CHEBI:83900"/>
        <dbReference type="ChEBI" id="CHEBI:456216"/>
        <dbReference type="EC" id="6.3.2.9"/>
    </reaction>
</comment>
<keyword evidence="6 9" id="KW-0547">Nucleotide-binding</keyword>
<comment type="similarity">
    <text evidence="9">Belongs to the MurCDEF family.</text>
</comment>
<dbReference type="InterPro" id="IPR018109">
    <property type="entry name" value="Folylpolyglutamate_synth_CS"/>
</dbReference>
<dbReference type="EMBL" id="QNBD01000248">
    <property type="protein sequence ID" value="RKX68699.1"/>
    <property type="molecule type" value="Genomic_DNA"/>
</dbReference>
<evidence type="ECO:0000259" key="11">
    <source>
        <dbReference type="Pfam" id="PF02875"/>
    </source>
</evidence>
<proteinExistence type="inferred from homology"/>
<evidence type="ECO:0000256" key="8">
    <source>
        <dbReference type="ARBA" id="ARBA00023306"/>
    </source>
</evidence>
<dbReference type="PANTHER" id="PTHR43692:SF1">
    <property type="entry name" value="UDP-N-ACETYLMURAMOYLALANINE--D-GLUTAMATE LIGASE"/>
    <property type="match status" value="1"/>
</dbReference>
<dbReference type="PANTHER" id="PTHR43692">
    <property type="entry name" value="UDP-N-ACETYLMURAMOYLALANINE--D-GLUTAMATE LIGASE"/>
    <property type="match status" value="1"/>
</dbReference>
<dbReference type="InterPro" id="IPR036565">
    <property type="entry name" value="Mur-like_cat_sf"/>
</dbReference>
<evidence type="ECO:0000313" key="14">
    <source>
        <dbReference type="Proteomes" id="UP000271125"/>
    </source>
</evidence>
<evidence type="ECO:0000256" key="4">
    <source>
        <dbReference type="ARBA" id="ARBA00022598"/>
    </source>
</evidence>
<dbReference type="Pfam" id="PF02875">
    <property type="entry name" value="Mur_ligase_C"/>
    <property type="match status" value="1"/>
</dbReference>
<organism evidence="13 14">
    <name type="scientific">candidate division TA06 bacterium</name>
    <dbReference type="NCBI Taxonomy" id="2250710"/>
    <lineage>
        <taxon>Bacteria</taxon>
        <taxon>Bacteria division TA06</taxon>
    </lineage>
</organism>
<protein>
    <recommendedName>
        <fullName evidence="9 10">UDP-N-acetylmuramoylalanine--D-glutamate ligase</fullName>
        <ecNumber evidence="9 10">6.3.2.9</ecNumber>
    </recommendedName>
    <alternativeName>
        <fullName evidence="9">D-glutamic acid-adding enzyme</fullName>
    </alternativeName>
    <alternativeName>
        <fullName evidence="9">UDP-N-acetylmuramoyl-L-alanyl-D-glutamate synthetase</fullName>
    </alternativeName>
</protein>
<dbReference type="EC" id="6.3.2.9" evidence="9 10"/>
<dbReference type="GO" id="GO:0051301">
    <property type="term" value="P:cell division"/>
    <property type="evidence" value="ECO:0007669"/>
    <property type="project" value="UniProtKB-KW"/>
</dbReference>
<keyword evidence="9 10" id="KW-0133">Cell shape</keyword>
<dbReference type="GO" id="GO:0004326">
    <property type="term" value="F:tetrahydrofolylpolyglutamate synthase activity"/>
    <property type="evidence" value="ECO:0007669"/>
    <property type="project" value="InterPro"/>
</dbReference>
<dbReference type="InterPro" id="IPR036615">
    <property type="entry name" value="Mur_ligase_C_dom_sf"/>
</dbReference>
<name>A0A660SD37_UNCT6</name>
<dbReference type="Gene3D" id="3.40.1190.10">
    <property type="entry name" value="Mur-like, catalytic domain"/>
    <property type="match status" value="1"/>
</dbReference>
<dbReference type="Pfam" id="PF21799">
    <property type="entry name" value="MurD-like_N"/>
    <property type="match status" value="1"/>
</dbReference>
<reference evidence="13 14" key="1">
    <citation type="submission" date="2018-06" db="EMBL/GenBank/DDBJ databases">
        <title>Extensive metabolic versatility and redundancy in microbially diverse, dynamic hydrothermal sediments.</title>
        <authorList>
            <person name="Dombrowski N."/>
            <person name="Teske A."/>
            <person name="Baker B.J."/>
        </authorList>
    </citation>
    <scope>NUCLEOTIDE SEQUENCE [LARGE SCALE GENOMIC DNA]</scope>
    <source>
        <strain evidence="13">B10_G13</strain>
    </source>
</reference>
<evidence type="ECO:0000256" key="2">
    <source>
        <dbReference type="ARBA" id="ARBA00004752"/>
    </source>
</evidence>
<dbReference type="InterPro" id="IPR013221">
    <property type="entry name" value="Mur_ligase_cen"/>
</dbReference>
<dbReference type="SUPFAM" id="SSF51984">
    <property type="entry name" value="MurCD N-terminal domain"/>
    <property type="match status" value="1"/>
</dbReference>
<dbReference type="NCBIfam" id="TIGR01087">
    <property type="entry name" value="murD"/>
    <property type="match status" value="1"/>
</dbReference>
<sequence>MKVTVLGIARSGLSAAKAALRLGYDVFISDIGEPDNIYLEELNKLHIPFETEGHSSNVYDSDLIVVSPGIPINAKVIKNAYNNGIEVIGEIEFAYRHLNVPLIAITGTNGKTTTTTLIYNMLKNSGINVLIGGNIAPGIPLSSFIGQDKNMSFIVTEVSTFQLETIKRFNPIISVLTNITPDHIDRHITMDRYIKLKMRIFENHCKNDISIFNDMDFNTRKYQFMIKGKVYRFSLRNRNIKGTYIKEGKIYFYDDETYNELFNVSDIKFIGKHNIENVLAASCATVLAGGNTEGIRESIKSTNSIPHRLEYLGSVNGILFYNNSMCTNPVAFKSSLESLSNRNIILIAGGREKSTGLGEMGKSIVEHTKYTILIGELKDKLEKEIIKYGYKHYSKTDDFEEAVRIAFKHANKEEVILLSPGAASFDMFKNFEDRGDQFKNIFKRMKEDNES</sequence>
<evidence type="ECO:0000259" key="12">
    <source>
        <dbReference type="Pfam" id="PF08245"/>
    </source>
</evidence>
<dbReference type="SUPFAM" id="SSF53623">
    <property type="entry name" value="MurD-like peptide ligases, catalytic domain"/>
    <property type="match status" value="1"/>
</dbReference>
<accession>A0A660SD37</accession>
<evidence type="ECO:0000313" key="13">
    <source>
        <dbReference type="EMBL" id="RKX68699.1"/>
    </source>
</evidence>
<dbReference type="SUPFAM" id="SSF53244">
    <property type="entry name" value="MurD-like peptide ligases, peptide-binding domain"/>
    <property type="match status" value="1"/>
</dbReference>
<dbReference type="UniPathway" id="UPA00219"/>
<evidence type="ECO:0000256" key="10">
    <source>
        <dbReference type="RuleBase" id="RU003664"/>
    </source>
</evidence>
<feature type="binding site" evidence="9">
    <location>
        <begin position="107"/>
        <end position="113"/>
    </location>
    <ligand>
        <name>ATP</name>
        <dbReference type="ChEBI" id="CHEBI:30616"/>
    </ligand>
</feature>
<evidence type="ECO:0000256" key="6">
    <source>
        <dbReference type="ARBA" id="ARBA00022741"/>
    </source>
</evidence>
<dbReference type="HAMAP" id="MF_00639">
    <property type="entry name" value="MurD"/>
    <property type="match status" value="1"/>
</dbReference>
<keyword evidence="8 9" id="KW-0131">Cell cycle</keyword>
<feature type="domain" description="Mur ligase central" evidence="12">
    <location>
        <begin position="105"/>
        <end position="284"/>
    </location>
</feature>
<dbReference type="AlphaFoldDB" id="A0A660SD37"/>
<dbReference type="Gene3D" id="3.40.50.720">
    <property type="entry name" value="NAD(P)-binding Rossmann-like Domain"/>
    <property type="match status" value="1"/>
</dbReference>
<keyword evidence="9 10" id="KW-0573">Peptidoglycan synthesis</keyword>
<evidence type="ECO:0000256" key="9">
    <source>
        <dbReference type="HAMAP-Rule" id="MF_00639"/>
    </source>
</evidence>
<keyword evidence="5 9" id="KW-0132">Cell division</keyword>
<comment type="caution">
    <text evidence="13">The sequence shown here is derived from an EMBL/GenBank/DDBJ whole genome shotgun (WGS) entry which is preliminary data.</text>
</comment>
<dbReference type="Pfam" id="PF08245">
    <property type="entry name" value="Mur_ligase_M"/>
    <property type="match status" value="1"/>
</dbReference>
<dbReference type="PROSITE" id="PS01011">
    <property type="entry name" value="FOLYLPOLYGLU_SYNT_1"/>
    <property type="match status" value="1"/>
</dbReference>
<gene>
    <name evidence="9 13" type="primary">murD</name>
    <name evidence="13" type="ORF">DRP43_05235</name>
</gene>
<dbReference type="GO" id="GO:0009252">
    <property type="term" value="P:peptidoglycan biosynthetic process"/>
    <property type="evidence" value="ECO:0007669"/>
    <property type="project" value="UniProtKB-UniRule"/>
</dbReference>
<dbReference type="GO" id="GO:0071555">
    <property type="term" value="P:cell wall organization"/>
    <property type="evidence" value="ECO:0007669"/>
    <property type="project" value="UniProtKB-KW"/>
</dbReference>
<dbReference type="Proteomes" id="UP000271125">
    <property type="component" value="Unassembled WGS sequence"/>
</dbReference>
<evidence type="ECO:0000256" key="5">
    <source>
        <dbReference type="ARBA" id="ARBA00022618"/>
    </source>
</evidence>
<evidence type="ECO:0000256" key="3">
    <source>
        <dbReference type="ARBA" id="ARBA00022490"/>
    </source>
</evidence>
<dbReference type="InterPro" id="IPR004101">
    <property type="entry name" value="Mur_ligase_C"/>
</dbReference>
<dbReference type="InterPro" id="IPR005762">
    <property type="entry name" value="MurD"/>
</dbReference>
<comment type="subcellular location">
    <subcellularLocation>
        <location evidence="1 9 10">Cytoplasm</location>
    </subcellularLocation>
</comment>
<keyword evidence="9 10" id="KW-0961">Cell wall biogenesis/degradation</keyword>
<keyword evidence="4 9" id="KW-0436">Ligase</keyword>
<dbReference type="GO" id="GO:0005524">
    <property type="term" value="F:ATP binding"/>
    <property type="evidence" value="ECO:0007669"/>
    <property type="project" value="UniProtKB-UniRule"/>
</dbReference>
<comment type="pathway">
    <text evidence="2 9 10">Cell wall biogenesis; peptidoglycan biosynthesis.</text>
</comment>